<keyword evidence="5 10" id="KW-0813">Transport</keyword>
<feature type="domain" description="ATP synthase F1 complex delta/epsilon subunit N-terminal" evidence="13">
    <location>
        <begin position="5"/>
        <end position="84"/>
    </location>
</feature>
<evidence type="ECO:0000256" key="1">
    <source>
        <dbReference type="ARBA" id="ARBA00003543"/>
    </source>
</evidence>
<dbReference type="Pfam" id="PF02823">
    <property type="entry name" value="ATP-synt_DE_N"/>
    <property type="match status" value="1"/>
</dbReference>
<gene>
    <name evidence="10 14" type="primary">atpC</name>
    <name evidence="14" type="ordered locus">TREPR_1237</name>
</gene>
<comment type="subcellular location">
    <subcellularLocation>
        <location evidence="10">Cell inner membrane</location>
        <topology evidence="10">Peripheral membrane protein</topology>
    </subcellularLocation>
    <subcellularLocation>
        <location evidence="2">Cell membrane</location>
        <topology evidence="2">Peripheral membrane protein</topology>
    </subcellularLocation>
</comment>
<keyword evidence="7 10" id="KW-0472">Membrane</keyword>
<dbReference type="InterPro" id="IPR001469">
    <property type="entry name" value="ATP_synth_F1_dsu/esu"/>
</dbReference>
<feature type="domain" description="ATP synthase epsilon subunit C-terminal" evidence="12">
    <location>
        <begin position="88"/>
        <end position="132"/>
    </location>
</feature>
<proteinExistence type="inferred from homology"/>
<name>F5YRJ1_TREPZ</name>
<dbReference type="HAMAP" id="MF_00530">
    <property type="entry name" value="ATP_synth_epsil_bac"/>
    <property type="match status" value="1"/>
</dbReference>
<dbReference type="GO" id="GO:0046933">
    <property type="term" value="F:proton-transporting ATP synthase activity, rotational mechanism"/>
    <property type="evidence" value="ECO:0007669"/>
    <property type="project" value="UniProtKB-UniRule"/>
</dbReference>
<dbReference type="GO" id="GO:0045259">
    <property type="term" value="C:proton-transporting ATP synthase complex"/>
    <property type="evidence" value="ECO:0007669"/>
    <property type="project" value="UniProtKB-KW"/>
</dbReference>
<protein>
    <recommendedName>
        <fullName evidence="10">ATP synthase epsilon chain</fullName>
    </recommendedName>
    <alternativeName>
        <fullName evidence="10">ATP synthase F1 sector epsilon subunit</fullName>
    </alternativeName>
    <alternativeName>
        <fullName evidence="10">F-ATPase epsilon subunit</fullName>
    </alternativeName>
</protein>
<dbReference type="Proteomes" id="UP000009223">
    <property type="component" value="Chromosome"/>
</dbReference>
<evidence type="ECO:0000256" key="6">
    <source>
        <dbReference type="ARBA" id="ARBA00023065"/>
    </source>
</evidence>
<dbReference type="Gene3D" id="2.60.15.10">
    <property type="entry name" value="F0F1 ATP synthase delta/epsilon subunit, N-terminal"/>
    <property type="match status" value="1"/>
</dbReference>
<evidence type="ECO:0000256" key="7">
    <source>
        <dbReference type="ARBA" id="ARBA00023136"/>
    </source>
</evidence>
<dbReference type="SUPFAM" id="SSF51344">
    <property type="entry name" value="Epsilon subunit of F1F0-ATP synthase N-terminal domain"/>
    <property type="match status" value="1"/>
</dbReference>
<keyword evidence="10" id="KW-1003">Cell membrane</keyword>
<keyword evidence="10" id="KW-0997">Cell inner membrane</keyword>
<dbReference type="CDD" id="cd12152">
    <property type="entry name" value="F1-ATPase_delta"/>
    <property type="match status" value="1"/>
</dbReference>
<reference evidence="15" key="1">
    <citation type="submission" date="2009-12" db="EMBL/GenBank/DDBJ databases">
        <title>Complete sequence of Treponema primitia strain ZAS-2.</title>
        <authorList>
            <person name="Tetu S.G."/>
            <person name="Matson E."/>
            <person name="Ren Q."/>
            <person name="Seshadri R."/>
            <person name="Elbourne L."/>
            <person name="Hassan K.A."/>
            <person name="Durkin A."/>
            <person name="Radune D."/>
            <person name="Mohamoud Y."/>
            <person name="Shay R."/>
            <person name="Jin S."/>
            <person name="Zhang X."/>
            <person name="Lucey K."/>
            <person name="Ballor N.R."/>
            <person name="Ottesen E."/>
            <person name="Rosenthal R."/>
            <person name="Allen A."/>
            <person name="Leadbetter J.R."/>
            <person name="Paulsen I.T."/>
        </authorList>
    </citation>
    <scope>NUCLEOTIDE SEQUENCE [LARGE SCALE GENOMIC DNA]</scope>
    <source>
        <strain evidence="15">ATCC BAA-887 / DSM 12427 / ZAS-2</strain>
    </source>
</reference>
<dbReference type="InterPro" id="IPR036771">
    <property type="entry name" value="ATPsynth_dsu/esu_N"/>
</dbReference>
<keyword evidence="14" id="KW-0378">Hydrolase</keyword>
<evidence type="ECO:0000256" key="11">
    <source>
        <dbReference type="RuleBase" id="RU003656"/>
    </source>
</evidence>
<comment type="subunit">
    <text evidence="4 10 11">F-type ATPases have 2 components, CF(1) - the catalytic core - and CF(0) - the membrane proton channel. CF(1) has five subunits: alpha(3), beta(3), gamma(1), delta(1), epsilon(1). CF(0) has three main subunits: a, b and c.</text>
</comment>
<evidence type="ECO:0000256" key="9">
    <source>
        <dbReference type="ARBA" id="ARBA00023310"/>
    </source>
</evidence>
<keyword evidence="9 10" id="KW-0066">ATP synthesis</keyword>
<dbReference type="InterPro" id="IPR020546">
    <property type="entry name" value="ATP_synth_F1_dsu/esu_N"/>
</dbReference>
<evidence type="ECO:0000259" key="13">
    <source>
        <dbReference type="Pfam" id="PF02823"/>
    </source>
</evidence>
<dbReference type="eggNOG" id="COG0355">
    <property type="taxonomic scope" value="Bacteria"/>
</dbReference>
<keyword evidence="6 10" id="KW-0406">Ion transport</keyword>
<organism evidence="14 15">
    <name type="scientific">Treponema primitia (strain ATCC BAA-887 / DSM 12427 / ZAS-2)</name>
    <dbReference type="NCBI Taxonomy" id="545694"/>
    <lineage>
        <taxon>Bacteria</taxon>
        <taxon>Pseudomonadati</taxon>
        <taxon>Spirochaetota</taxon>
        <taxon>Spirochaetia</taxon>
        <taxon>Spirochaetales</taxon>
        <taxon>Treponemataceae</taxon>
        <taxon>Treponema</taxon>
    </lineage>
</organism>
<keyword evidence="10" id="KW-0375">Hydrogen ion transport</keyword>
<dbReference type="EMBL" id="CP001843">
    <property type="protein sequence ID" value="AEF86088.1"/>
    <property type="molecule type" value="Genomic_DNA"/>
</dbReference>
<dbReference type="SUPFAM" id="SSF46604">
    <property type="entry name" value="Epsilon subunit of F1F0-ATP synthase C-terminal domain"/>
    <property type="match status" value="1"/>
</dbReference>
<dbReference type="RefSeq" id="WP_015708839.1">
    <property type="nucleotide sequence ID" value="NC_015578.1"/>
</dbReference>
<dbReference type="HOGENOM" id="CLU_084338_1_3_12"/>
<dbReference type="AlphaFoldDB" id="F5YRJ1"/>
<keyword evidence="15" id="KW-1185">Reference proteome</keyword>
<evidence type="ECO:0000259" key="12">
    <source>
        <dbReference type="Pfam" id="PF00401"/>
    </source>
</evidence>
<evidence type="ECO:0000256" key="8">
    <source>
        <dbReference type="ARBA" id="ARBA00023196"/>
    </source>
</evidence>
<dbReference type="Pfam" id="PF00401">
    <property type="entry name" value="ATP-synt_DE"/>
    <property type="match status" value="1"/>
</dbReference>
<accession>F5YRJ1</accession>
<evidence type="ECO:0000313" key="15">
    <source>
        <dbReference type="Proteomes" id="UP000009223"/>
    </source>
</evidence>
<reference evidence="14 15" key="2">
    <citation type="journal article" date="2011" name="ISME J.">
        <title>RNA-seq reveals cooperative metabolic interactions between two termite-gut spirochete species in co-culture.</title>
        <authorList>
            <person name="Rosenthal A.Z."/>
            <person name="Matson E.G."/>
            <person name="Eldar A."/>
            <person name="Leadbetter J.R."/>
        </authorList>
    </citation>
    <scope>NUCLEOTIDE SEQUENCE [LARGE SCALE GENOMIC DNA]</scope>
    <source>
        <strain evidence="15">ATCC BAA-887 / DSM 12427 / ZAS-2</strain>
    </source>
</reference>
<evidence type="ECO:0000313" key="14">
    <source>
        <dbReference type="EMBL" id="AEF86088.1"/>
    </source>
</evidence>
<comment type="similarity">
    <text evidence="3 10 11">Belongs to the ATPase epsilon chain family.</text>
</comment>
<dbReference type="Gene3D" id="1.20.5.440">
    <property type="entry name" value="ATP synthase delta/epsilon subunit, C-terminal domain"/>
    <property type="match status" value="1"/>
</dbReference>
<dbReference type="InterPro" id="IPR020547">
    <property type="entry name" value="ATP_synth_F1_esu_C"/>
</dbReference>
<dbReference type="OrthoDB" id="9804110at2"/>
<dbReference type="GO" id="GO:0005886">
    <property type="term" value="C:plasma membrane"/>
    <property type="evidence" value="ECO:0007669"/>
    <property type="project" value="UniProtKB-SubCell"/>
</dbReference>
<dbReference type="KEGG" id="tpi:TREPR_1237"/>
<evidence type="ECO:0000256" key="2">
    <source>
        <dbReference type="ARBA" id="ARBA00004202"/>
    </source>
</evidence>
<evidence type="ECO:0000256" key="4">
    <source>
        <dbReference type="ARBA" id="ARBA00011648"/>
    </source>
</evidence>
<comment type="function">
    <text evidence="1 10">Produces ATP from ADP in the presence of a proton gradient across the membrane.</text>
</comment>
<dbReference type="PANTHER" id="PTHR13822:SF10">
    <property type="entry name" value="ATP SYNTHASE EPSILON CHAIN, CHLOROPLASTIC"/>
    <property type="match status" value="1"/>
</dbReference>
<dbReference type="GO" id="GO:0016787">
    <property type="term" value="F:hydrolase activity"/>
    <property type="evidence" value="ECO:0007669"/>
    <property type="project" value="UniProtKB-KW"/>
</dbReference>
<dbReference type="STRING" id="545694.TREPR_1237"/>
<dbReference type="InterPro" id="IPR036794">
    <property type="entry name" value="ATP_F1_dsu/esu_C_sf"/>
</dbReference>
<dbReference type="NCBIfam" id="TIGR01216">
    <property type="entry name" value="ATP_synt_epsi"/>
    <property type="match status" value="1"/>
</dbReference>
<dbReference type="GO" id="GO:0005524">
    <property type="term" value="F:ATP binding"/>
    <property type="evidence" value="ECO:0007669"/>
    <property type="project" value="UniProtKB-UniRule"/>
</dbReference>
<evidence type="ECO:0000256" key="5">
    <source>
        <dbReference type="ARBA" id="ARBA00022448"/>
    </source>
</evidence>
<evidence type="ECO:0000256" key="10">
    <source>
        <dbReference type="HAMAP-Rule" id="MF_00530"/>
    </source>
</evidence>
<evidence type="ECO:0000256" key="3">
    <source>
        <dbReference type="ARBA" id="ARBA00005712"/>
    </source>
</evidence>
<keyword evidence="8 10" id="KW-0139">CF(1)</keyword>
<sequence>MADLFTFEVHTPYRLFYKNKVEAISVTLLDGEIGVYAHHDPITAPVKSCLLKIMEKGGKWKTSYTSEGILEVAGGKTVIMADSAEWPDEIDHDRALEAKHQAEETLKNSSFKFESETAKLKLERADMRLKAWELRTAKEPE</sequence>
<dbReference type="PANTHER" id="PTHR13822">
    <property type="entry name" value="ATP SYNTHASE DELTA/EPSILON CHAIN"/>
    <property type="match status" value="1"/>
</dbReference>